<keyword evidence="2 10" id="KW-0813">Transport</keyword>
<keyword evidence="5" id="KW-0999">Mitochondrion inner membrane</keyword>
<evidence type="ECO:0000256" key="7">
    <source>
        <dbReference type="ARBA" id="ARBA00023128"/>
    </source>
</evidence>
<evidence type="ECO:0000256" key="6">
    <source>
        <dbReference type="ARBA" id="ARBA00022989"/>
    </source>
</evidence>
<dbReference type="PROSITE" id="PS50920">
    <property type="entry name" value="SOLCAR"/>
    <property type="match status" value="2"/>
</dbReference>
<feature type="repeat" description="Solcar" evidence="9">
    <location>
        <begin position="11"/>
        <end position="118"/>
    </location>
</feature>
<reference evidence="11 12" key="1">
    <citation type="submission" date="2018-10" db="EMBL/GenBank/DDBJ databases">
        <title>Fifty Aureobasidium pullulans genomes reveal a recombining polyextremotolerant generalist.</title>
        <authorList>
            <person name="Gostincar C."/>
            <person name="Turk M."/>
            <person name="Zajc J."/>
            <person name="Gunde-Cimerman N."/>
        </authorList>
    </citation>
    <scope>NUCLEOTIDE SEQUENCE [LARGE SCALE GENOMIC DNA]</scope>
    <source>
        <strain evidence="11 12">EXF-3844</strain>
    </source>
</reference>
<keyword evidence="8 9" id="KW-0472">Membrane</keyword>
<comment type="similarity">
    <text evidence="10">Belongs to the mitochondrial carrier (TC 2.A.29) family.</text>
</comment>
<dbReference type="Gene3D" id="1.50.40.10">
    <property type="entry name" value="Mitochondrial carrier domain"/>
    <property type="match status" value="1"/>
</dbReference>
<proteinExistence type="inferred from homology"/>
<evidence type="ECO:0000256" key="3">
    <source>
        <dbReference type="ARBA" id="ARBA00022692"/>
    </source>
</evidence>
<organism evidence="11 12">
    <name type="scientific">Aureobasidium pullulans</name>
    <name type="common">Black yeast</name>
    <name type="synonym">Pullularia pullulans</name>
    <dbReference type="NCBI Taxonomy" id="5580"/>
    <lineage>
        <taxon>Eukaryota</taxon>
        <taxon>Fungi</taxon>
        <taxon>Dikarya</taxon>
        <taxon>Ascomycota</taxon>
        <taxon>Pezizomycotina</taxon>
        <taxon>Dothideomycetes</taxon>
        <taxon>Dothideomycetidae</taxon>
        <taxon>Dothideales</taxon>
        <taxon>Saccotheciaceae</taxon>
        <taxon>Aureobasidium</taxon>
    </lineage>
</organism>
<evidence type="ECO:0000256" key="5">
    <source>
        <dbReference type="ARBA" id="ARBA00022792"/>
    </source>
</evidence>
<dbReference type="InterPro" id="IPR023395">
    <property type="entry name" value="MCP_dom_sf"/>
</dbReference>
<dbReference type="InterPro" id="IPR049562">
    <property type="entry name" value="SLC25A33/36-like"/>
</dbReference>
<dbReference type="GO" id="GO:0015218">
    <property type="term" value="F:pyrimidine nucleotide transmembrane transporter activity"/>
    <property type="evidence" value="ECO:0007669"/>
    <property type="project" value="InterPro"/>
</dbReference>
<evidence type="ECO:0000256" key="10">
    <source>
        <dbReference type="RuleBase" id="RU000488"/>
    </source>
</evidence>
<dbReference type="AlphaFoldDB" id="A0A4S9TBX9"/>
<evidence type="ECO:0000256" key="1">
    <source>
        <dbReference type="ARBA" id="ARBA00004448"/>
    </source>
</evidence>
<comment type="subcellular location">
    <subcellularLocation>
        <location evidence="1">Mitochondrion inner membrane</location>
        <topology evidence="1">Multi-pass membrane protein</topology>
    </subcellularLocation>
</comment>
<evidence type="ECO:0000313" key="11">
    <source>
        <dbReference type="EMBL" id="THZ21295.1"/>
    </source>
</evidence>
<dbReference type="GO" id="GO:0005743">
    <property type="term" value="C:mitochondrial inner membrane"/>
    <property type="evidence" value="ECO:0007669"/>
    <property type="project" value="UniProtKB-SubCell"/>
</dbReference>
<evidence type="ECO:0000313" key="12">
    <source>
        <dbReference type="Proteomes" id="UP000310121"/>
    </source>
</evidence>
<dbReference type="SUPFAM" id="SSF103506">
    <property type="entry name" value="Mitochondrial carrier"/>
    <property type="match status" value="1"/>
</dbReference>
<keyword evidence="4" id="KW-0677">Repeat</keyword>
<feature type="repeat" description="Solcar" evidence="9">
    <location>
        <begin position="128"/>
        <end position="217"/>
    </location>
</feature>
<dbReference type="GO" id="GO:1990519">
    <property type="term" value="P:pyrimidine nucleotide import into mitochondrion"/>
    <property type="evidence" value="ECO:0007669"/>
    <property type="project" value="TreeGrafter"/>
</dbReference>
<protein>
    <submittedName>
        <fullName evidence="11">Carrier protein Rim2p/Mrs12p</fullName>
    </submittedName>
</protein>
<evidence type="ECO:0000256" key="8">
    <source>
        <dbReference type="ARBA" id="ARBA00023136"/>
    </source>
</evidence>
<evidence type="ECO:0000256" key="9">
    <source>
        <dbReference type="PROSITE-ProRule" id="PRU00282"/>
    </source>
</evidence>
<dbReference type="EMBL" id="QZBN01001564">
    <property type="protein sequence ID" value="THZ21295.1"/>
    <property type="molecule type" value="Genomic_DNA"/>
</dbReference>
<comment type="caution">
    <text evidence="11">The sequence shown here is derived from an EMBL/GenBank/DDBJ whole genome shotgun (WGS) entry which is preliminary data.</text>
</comment>
<dbReference type="InterPro" id="IPR018108">
    <property type="entry name" value="MCP_transmembrane"/>
</dbReference>
<evidence type="ECO:0000256" key="2">
    <source>
        <dbReference type="ARBA" id="ARBA00022448"/>
    </source>
</evidence>
<evidence type="ECO:0000256" key="4">
    <source>
        <dbReference type="ARBA" id="ARBA00022737"/>
    </source>
</evidence>
<dbReference type="Proteomes" id="UP000310121">
    <property type="component" value="Unassembled WGS sequence"/>
</dbReference>
<keyword evidence="7" id="KW-0496">Mitochondrion</keyword>
<keyword evidence="3 9" id="KW-0812">Transmembrane</keyword>
<dbReference type="PANTHER" id="PTHR45829">
    <property type="entry name" value="MITOCHONDRIAL CARRIER PROTEIN RIM2"/>
    <property type="match status" value="1"/>
</dbReference>
<gene>
    <name evidence="11" type="ORF">D6C90_09526</name>
</gene>
<keyword evidence="6" id="KW-1133">Transmembrane helix</keyword>
<accession>A0A4S9TBX9</accession>
<dbReference type="PANTHER" id="PTHR45829:SF4">
    <property type="entry name" value="MITOCHONDRIAL CARRIER PROTEIN RIM2"/>
    <property type="match status" value="1"/>
</dbReference>
<dbReference type="Pfam" id="PF00153">
    <property type="entry name" value="Mito_carr"/>
    <property type="match status" value="2"/>
</dbReference>
<name>A0A4S9TBX9_AURPU</name>
<sequence length="353" mass="39172">MPDAQHVRLQEKSWPHLVAGGAGGIATAIATAPLDVLRTRLQSNLYSHLRQRSAATTTPQASSARVWLDHVKTKSQKLMSAQKLQGWRGLYTGLGPSILGIAPATAIKFYTYGNCKRIYANWFHVEDSASSVHTAAAVTAGILTGTATNPIWLIKTRMQLDNSPSTSRPRHRNSFQYAMQIFKQEGIRGFYRGLSASYLGVAESALHLVLYERIKEISQSSVDIPPEAMDCELPSQRTPWHRILSYVGVGGSAGIAKLIAGVIAYPHEVSNAQLVFTAHQLTQRYHRLYGHVYWRAQIYVAGSVYPNDLERRRGPCVLWRDYTTYVARCAFSYDNAWGIRGGSPLPSIMVIVQ</sequence>